<dbReference type="EC" id="2.3.1.1" evidence="3"/>
<dbReference type="Pfam" id="PF00696">
    <property type="entry name" value="AA_kinase"/>
    <property type="match status" value="1"/>
</dbReference>
<dbReference type="SUPFAM" id="SSF53633">
    <property type="entry name" value="Carbamate kinase-like"/>
    <property type="match status" value="1"/>
</dbReference>
<evidence type="ECO:0000313" key="11">
    <source>
        <dbReference type="EMBL" id="OLP89869.1"/>
    </source>
</evidence>
<dbReference type="SUPFAM" id="SSF46565">
    <property type="entry name" value="Chaperone J-domain"/>
    <property type="match status" value="1"/>
</dbReference>
<feature type="domain" description="N-acetyltransferase" evidence="10">
    <location>
        <begin position="1090"/>
        <end position="1229"/>
    </location>
</feature>
<feature type="coiled-coil region" evidence="7">
    <location>
        <begin position="286"/>
        <end position="341"/>
    </location>
</feature>
<dbReference type="EMBL" id="LSRX01000739">
    <property type="protein sequence ID" value="OLP89869.1"/>
    <property type="molecule type" value="Genomic_DNA"/>
</dbReference>
<name>A0A1Q9D3W4_SYMMI</name>
<dbReference type="CDD" id="cd06257">
    <property type="entry name" value="DnaJ"/>
    <property type="match status" value="1"/>
</dbReference>
<comment type="similarity">
    <text evidence="2">Belongs to the acetyltransferase family. ArgA subfamily.</text>
</comment>
<dbReference type="NCBIfam" id="TIGR01890">
    <property type="entry name" value="N-Ac-Glu-synth"/>
    <property type="match status" value="1"/>
</dbReference>
<dbReference type="Gene3D" id="3.40.1160.10">
    <property type="entry name" value="Acetylglutamate kinase-like"/>
    <property type="match status" value="2"/>
</dbReference>
<dbReference type="Pfam" id="PF00583">
    <property type="entry name" value="Acetyltransf_1"/>
    <property type="match status" value="1"/>
</dbReference>
<evidence type="ECO:0000259" key="10">
    <source>
        <dbReference type="PROSITE" id="PS51186"/>
    </source>
</evidence>
<evidence type="ECO:0000256" key="4">
    <source>
        <dbReference type="ARBA" id="ARBA00022679"/>
    </source>
</evidence>
<evidence type="ECO:0000256" key="3">
    <source>
        <dbReference type="ARBA" id="ARBA00012697"/>
    </source>
</evidence>
<dbReference type="AlphaFoldDB" id="A0A1Q9D3W4"/>
<reference evidence="11 12" key="1">
    <citation type="submission" date="2016-02" db="EMBL/GenBank/DDBJ databases">
        <title>Genome analysis of coral dinoflagellate symbionts highlights evolutionary adaptations to a symbiotic lifestyle.</title>
        <authorList>
            <person name="Aranda M."/>
            <person name="Li Y."/>
            <person name="Liew Y.J."/>
            <person name="Baumgarten S."/>
            <person name="Simakov O."/>
            <person name="Wilson M."/>
            <person name="Piel J."/>
            <person name="Ashoor H."/>
            <person name="Bougouffa S."/>
            <person name="Bajic V.B."/>
            <person name="Ryu T."/>
            <person name="Ravasi T."/>
            <person name="Bayer T."/>
            <person name="Micklem G."/>
            <person name="Kim H."/>
            <person name="Bhak J."/>
            <person name="Lajeunesse T.C."/>
            <person name="Voolstra C.R."/>
        </authorList>
    </citation>
    <scope>NUCLEOTIDE SEQUENCE [LARGE SCALE GENOMIC DNA]</scope>
    <source>
        <strain evidence="11 12">CCMP2467</strain>
    </source>
</reference>
<proteinExistence type="inferred from homology"/>
<dbReference type="PANTHER" id="PTHR30602">
    <property type="entry name" value="AMINO-ACID ACETYLTRANSFERASE"/>
    <property type="match status" value="1"/>
</dbReference>
<dbReference type="InterPro" id="IPR000182">
    <property type="entry name" value="GNAT_dom"/>
</dbReference>
<comment type="pathway">
    <text evidence="1">Amino-acid biosynthesis; L-arginine biosynthesis; N(2)-acetyl-L-ornithine from L-glutamate: step 1/4.</text>
</comment>
<dbReference type="GO" id="GO:0006526">
    <property type="term" value="P:L-arginine biosynthetic process"/>
    <property type="evidence" value="ECO:0007669"/>
    <property type="project" value="UniProtKB-UniPathway"/>
</dbReference>
<evidence type="ECO:0000313" key="12">
    <source>
        <dbReference type="Proteomes" id="UP000186817"/>
    </source>
</evidence>
<comment type="catalytic activity">
    <reaction evidence="6">
        <text>L-glutamate + acetyl-CoA = N-acetyl-L-glutamate + CoA + H(+)</text>
        <dbReference type="Rhea" id="RHEA:24292"/>
        <dbReference type="ChEBI" id="CHEBI:15378"/>
        <dbReference type="ChEBI" id="CHEBI:29985"/>
        <dbReference type="ChEBI" id="CHEBI:44337"/>
        <dbReference type="ChEBI" id="CHEBI:57287"/>
        <dbReference type="ChEBI" id="CHEBI:57288"/>
        <dbReference type="EC" id="2.3.1.1"/>
    </reaction>
</comment>
<organism evidence="11 12">
    <name type="scientific">Symbiodinium microadriaticum</name>
    <name type="common">Dinoflagellate</name>
    <name type="synonym">Zooxanthella microadriatica</name>
    <dbReference type="NCBI Taxonomy" id="2951"/>
    <lineage>
        <taxon>Eukaryota</taxon>
        <taxon>Sar</taxon>
        <taxon>Alveolata</taxon>
        <taxon>Dinophyceae</taxon>
        <taxon>Suessiales</taxon>
        <taxon>Symbiodiniaceae</taxon>
        <taxon>Symbiodinium</taxon>
    </lineage>
</organism>
<gene>
    <name evidence="11" type="primary">argA</name>
    <name evidence="11" type="ORF">AK812_SmicGene28625</name>
</gene>
<feature type="domain" description="J" evidence="9">
    <location>
        <begin position="810"/>
        <end position="885"/>
    </location>
</feature>
<dbReference type="OrthoDB" id="438291at2759"/>
<dbReference type="Gene3D" id="3.40.630.30">
    <property type="match status" value="1"/>
</dbReference>
<evidence type="ECO:0000256" key="2">
    <source>
        <dbReference type="ARBA" id="ARBA00009145"/>
    </source>
</evidence>
<dbReference type="Gene3D" id="1.10.287.110">
    <property type="entry name" value="DnaJ domain"/>
    <property type="match status" value="1"/>
</dbReference>
<protein>
    <recommendedName>
        <fullName evidence="3">amino-acid N-acetyltransferase</fullName>
        <ecNumber evidence="3">2.3.1.1</ecNumber>
    </recommendedName>
</protein>
<dbReference type="InterPro" id="IPR016181">
    <property type="entry name" value="Acyl_CoA_acyltransferase"/>
</dbReference>
<evidence type="ECO:0000256" key="5">
    <source>
        <dbReference type="ARBA" id="ARBA00023315"/>
    </source>
</evidence>
<feature type="region of interest" description="Disordered" evidence="8">
    <location>
        <begin position="776"/>
        <end position="802"/>
    </location>
</feature>
<dbReference type="SMART" id="SM00271">
    <property type="entry name" value="DnaJ"/>
    <property type="match status" value="1"/>
</dbReference>
<dbReference type="InterPro" id="IPR036393">
    <property type="entry name" value="AceGlu_kinase-like_sf"/>
</dbReference>
<dbReference type="InterPro" id="IPR010167">
    <property type="entry name" value="NH2A_AcTrfase"/>
</dbReference>
<evidence type="ECO:0000256" key="7">
    <source>
        <dbReference type="SAM" id="Coils"/>
    </source>
</evidence>
<dbReference type="SUPFAM" id="SSF55729">
    <property type="entry name" value="Acyl-CoA N-acyltransferases (Nat)"/>
    <property type="match status" value="1"/>
</dbReference>
<keyword evidence="12" id="KW-1185">Reference proteome</keyword>
<dbReference type="Proteomes" id="UP000186817">
    <property type="component" value="Unassembled WGS sequence"/>
</dbReference>
<dbReference type="InterPro" id="IPR001623">
    <property type="entry name" value="DnaJ_domain"/>
</dbReference>
<dbReference type="PROSITE" id="PS51186">
    <property type="entry name" value="GNAT"/>
    <property type="match status" value="1"/>
</dbReference>
<dbReference type="InterPro" id="IPR001048">
    <property type="entry name" value="Asp/Glu/Uridylate_kinase"/>
</dbReference>
<dbReference type="GO" id="GO:0004042">
    <property type="term" value="F:L-glutamate N-acetyltransferase activity"/>
    <property type="evidence" value="ECO:0007669"/>
    <property type="project" value="InterPro"/>
</dbReference>
<dbReference type="PANTHER" id="PTHR30602:SF12">
    <property type="entry name" value="AMINO-ACID ACETYLTRANSFERASE NAGS1, CHLOROPLASTIC-RELATED"/>
    <property type="match status" value="1"/>
</dbReference>
<evidence type="ECO:0000259" key="9">
    <source>
        <dbReference type="PROSITE" id="PS50076"/>
    </source>
</evidence>
<dbReference type="PROSITE" id="PS50076">
    <property type="entry name" value="DNAJ_2"/>
    <property type="match status" value="1"/>
</dbReference>
<dbReference type="GO" id="GO:0005737">
    <property type="term" value="C:cytoplasm"/>
    <property type="evidence" value="ECO:0007669"/>
    <property type="project" value="InterPro"/>
</dbReference>
<dbReference type="InterPro" id="IPR036869">
    <property type="entry name" value="J_dom_sf"/>
</dbReference>
<evidence type="ECO:0000256" key="6">
    <source>
        <dbReference type="ARBA" id="ARBA00048372"/>
    </source>
</evidence>
<evidence type="ECO:0000256" key="8">
    <source>
        <dbReference type="SAM" id="MobiDB-lite"/>
    </source>
</evidence>
<evidence type="ECO:0000256" key="1">
    <source>
        <dbReference type="ARBA" id="ARBA00004925"/>
    </source>
</evidence>
<keyword evidence="5" id="KW-0012">Acyltransferase</keyword>
<sequence length="1259" mass="138115">MCSPCFLSAVDTGTSCPSACRTQRGELTDSRLSRSKAKPGTPRGVAAALIAALACRHGPRPRSRRRFRSALQSAQRELLETEIRAAMYLDPARLRVVSSKESGESGEALRGQWLSLFRASAPYVAMCRLQGMQGLERLEQPDMRVRRALSDRSDLVPVPAYHTMSQLPPFHTAAFTPVAMSRRSGSRKAWPCVLAVLPWLTGPLMDFAFASASPTTRLRGSAVQTGRSTLFAEEPLAYRASGRAPGGYESRVKEDDKPVEINGFLEAALVKANLLDRAEEIRTWCDEQGAELLEELLDELESLQEDLSLEDGETSRLETALMETQKDAIEEREKRDKAAREGMATLGHKLISGQVSLEAVQKAYDSMEQETCYAPKSSHMPNSSYCCIITLKAVLHVDNMPRVDASVFPALSKMFQQSIMVFHIPGHVLQNAAELEGLMSDIALCALLGVRPVLVPSLTQRVLARLGHEVSTSSQELQALCGIAEASLDDVTRFMKQEAGMLCAEMADEPNAADAIELSVPGDATTLSDAIRLGRQRCKAGASLLVKLAAEHREPQEAWPLEIVLQEGDCLGRLSVTGATNSTARLGDVQLASTDAALCMRHVVCGSLTIDGVGCVLEDCEAQSIEIGTRGADAVRRCRVQGGRVALAAQGPVRLEGLEVVDSVIGVSINGNFAVEVHQCCFTRCSAAAIVSHVDLPADKEAEVRPVLKMSDNLLEDCTRNLEVRVQLPCAESLIFDRLPLAAGSYEVPRRSKSSWEVQVSDLGVVSWRCAPVAEPGPRRRRRKEKERNAAEAAQSDDTTRRKFTDDEAWACKILGLRRNAAATPREVRAAYRKKAREVHPDKQAEPMVGPSFLDVSAASQALLAGFIPAPAPLKRRRSSTREHGRKIVQDVCLRVAAKPTGNFITRKSTSVFASSQLLSTAPRKATGSESSPLLGRVIEIDTAQIHRRLQEDDIVCVLPVGAGSLLGTGSQLRYVPSEELAAQVAKELKATKLIFFTRGQRLMDTARGHVIPTMQLGEADRLLEYAKTSSSFMEKEESREVIFYLELLLQALRSGTRRAHLIDPRRGALLQELYTTDGSGTMISLDLYDGIRLARSGDVSGILELIEPLVRRGLLRRRNTYEVERACNNQEMFVWKRDDKFVGCASLQQFSDAPGKAELGCFVISPLCRGKGHGAVLLSYVEQVARLLGVQQLFLLTTQTMQWFVERGFQNAPVEELPPGKREGYDLGRSSKVFIKNISDLPSELQQRFTFVEVDTLD</sequence>
<keyword evidence="4 11" id="KW-0808">Transferase</keyword>
<dbReference type="CDD" id="cd04301">
    <property type="entry name" value="NAT_SF"/>
    <property type="match status" value="1"/>
</dbReference>
<keyword evidence="7" id="KW-0175">Coiled coil</keyword>
<dbReference type="UniPathway" id="UPA00068"/>
<comment type="caution">
    <text evidence="11">The sequence shown here is derived from an EMBL/GenBank/DDBJ whole genome shotgun (WGS) entry which is preliminary data.</text>
</comment>
<dbReference type="Pfam" id="PF00226">
    <property type="entry name" value="DnaJ"/>
    <property type="match status" value="1"/>
</dbReference>
<accession>A0A1Q9D3W4</accession>